<dbReference type="EMBL" id="JADFTS010000002">
    <property type="protein sequence ID" value="KAF9622339.1"/>
    <property type="molecule type" value="Genomic_DNA"/>
</dbReference>
<feature type="domain" description="Purple acid phosphatase Fn3-like" evidence="1">
    <location>
        <begin position="96"/>
        <end position="136"/>
    </location>
</feature>
<protein>
    <recommendedName>
        <fullName evidence="1">Purple acid phosphatase Fn3-like domain-containing protein</fullName>
    </recommendedName>
</protein>
<dbReference type="AlphaFoldDB" id="A0A835IRP1"/>
<organism evidence="2 3">
    <name type="scientific">Coptis chinensis</name>
    <dbReference type="NCBI Taxonomy" id="261450"/>
    <lineage>
        <taxon>Eukaryota</taxon>
        <taxon>Viridiplantae</taxon>
        <taxon>Streptophyta</taxon>
        <taxon>Embryophyta</taxon>
        <taxon>Tracheophyta</taxon>
        <taxon>Spermatophyta</taxon>
        <taxon>Magnoliopsida</taxon>
        <taxon>Ranunculales</taxon>
        <taxon>Ranunculaceae</taxon>
        <taxon>Coptidoideae</taxon>
        <taxon>Coptis</taxon>
    </lineage>
</organism>
<dbReference type="Pfam" id="PF17808">
    <property type="entry name" value="fn3_PAP"/>
    <property type="match status" value="1"/>
</dbReference>
<gene>
    <name evidence="2" type="ORF">IFM89_031142</name>
</gene>
<dbReference type="InterPro" id="IPR040974">
    <property type="entry name" value="Fn3_PAP"/>
</dbReference>
<proteinExistence type="predicted"/>
<accession>A0A835IRP1</accession>
<evidence type="ECO:0000313" key="2">
    <source>
        <dbReference type="EMBL" id="KAF9622339.1"/>
    </source>
</evidence>
<dbReference type="Proteomes" id="UP000631114">
    <property type="component" value="Unassembled WGS sequence"/>
</dbReference>
<evidence type="ECO:0000313" key="3">
    <source>
        <dbReference type="Proteomes" id="UP000631114"/>
    </source>
</evidence>
<reference evidence="2 3" key="1">
    <citation type="submission" date="2020-10" db="EMBL/GenBank/DDBJ databases">
        <title>The Coptis chinensis genome and diversification of protoberbering-type alkaloids.</title>
        <authorList>
            <person name="Wang B."/>
            <person name="Shu S."/>
            <person name="Song C."/>
            <person name="Liu Y."/>
        </authorList>
    </citation>
    <scope>NUCLEOTIDE SEQUENCE [LARGE SCALE GENOMIC DNA]</scope>
    <source>
        <strain evidence="2">HL-2020</strain>
        <tissue evidence="2">Leaf</tissue>
    </source>
</reference>
<name>A0A835IRP1_9MAGN</name>
<comment type="caution">
    <text evidence="2">The sequence shown here is derived from an EMBL/GenBank/DDBJ whole genome shotgun (WGS) entry which is preliminary data.</text>
</comment>
<dbReference type="OrthoDB" id="45007at2759"/>
<keyword evidence="3" id="KW-1185">Reference proteome</keyword>
<evidence type="ECO:0000259" key="1">
    <source>
        <dbReference type="Pfam" id="PF17808"/>
    </source>
</evidence>
<sequence>MSNSPLQTEENTCNTENCTNLRLENQIYCQEHQEELSNTIENVVHFFDEDRNEEKMNENIKEVAASHDRNKGGGEQPLSKIAIHKATFSLQDSASIKASPLVLGSKGENTWWVNVELEYRNASNEDWVGVFSPANFK</sequence>